<dbReference type="AlphaFoldDB" id="A0A0F8XJ94"/>
<reference evidence="1" key="1">
    <citation type="journal article" date="2015" name="Nature">
        <title>Complex archaea that bridge the gap between prokaryotes and eukaryotes.</title>
        <authorList>
            <person name="Spang A."/>
            <person name="Saw J.H."/>
            <person name="Jorgensen S.L."/>
            <person name="Zaremba-Niedzwiedzka K."/>
            <person name="Martijn J."/>
            <person name="Lind A.E."/>
            <person name="van Eijk R."/>
            <person name="Schleper C."/>
            <person name="Guy L."/>
            <person name="Ettema T.J."/>
        </authorList>
    </citation>
    <scope>NUCLEOTIDE SEQUENCE</scope>
</reference>
<organism evidence="1">
    <name type="scientific">marine sediment metagenome</name>
    <dbReference type="NCBI Taxonomy" id="412755"/>
    <lineage>
        <taxon>unclassified sequences</taxon>
        <taxon>metagenomes</taxon>
        <taxon>ecological metagenomes</taxon>
    </lineage>
</organism>
<proteinExistence type="predicted"/>
<evidence type="ECO:0000313" key="1">
    <source>
        <dbReference type="EMBL" id="KKK69207.1"/>
    </source>
</evidence>
<comment type="caution">
    <text evidence="1">The sequence shown here is derived from an EMBL/GenBank/DDBJ whole genome shotgun (WGS) entry which is preliminary data.</text>
</comment>
<sequence length="75" mass="8548">MRILIQEKIVKEYGPVKLCCDTMKRMIAIGHVTITQTTARPGEVEIGHTQIHTCPWCEETIVHYPRPVEDDKDGS</sequence>
<name>A0A0F8XJ94_9ZZZZ</name>
<gene>
    <name evidence="1" type="ORF">LCGC14_2936350</name>
</gene>
<accession>A0A0F8XJ94</accession>
<dbReference type="EMBL" id="LAZR01058764">
    <property type="protein sequence ID" value="KKK69207.1"/>
    <property type="molecule type" value="Genomic_DNA"/>
</dbReference>
<protein>
    <submittedName>
        <fullName evidence="1">Uncharacterized protein</fullName>
    </submittedName>
</protein>